<dbReference type="InterPro" id="IPR025534">
    <property type="entry name" value="DUF4420"/>
</dbReference>
<keyword evidence="2" id="KW-1185">Reference proteome</keyword>
<dbReference type="OrthoDB" id="2808696at2"/>
<sequence>MDKLPLWSTVERFYLDSERTIQINGTPKFQVHFRKNPSSMTFIIESDSDIGDSFSKLKNINIYVCDNPSGIAISCSDDCLFEFFYMSATSIVNAVRNEFVPVPKAIRLALENLGNLIEKENEKDMSAVVTGLWGELYVLESLINLHGVKSVNYWLGPENEAHDFRCSDFEMEVKTTKSERRLHIVGSFTQLQPSEGKKLYLCSVCIVPTQGGRSLLELRESVDELLKNNESESNRFDYLLKSKDFAFGSDPSSIKYDLRFPTLVFPVNDGFPKVTRLELNSLFKSNASSIIEGSYSIELSDYFENIKLNSFINNNFI</sequence>
<dbReference type="RefSeq" id="WP_109764445.1">
    <property type="nucleotide sequence ID" value="NZ_QGGU01000010.1"/>
</dbReference>
<dbReference type="Proteomes" id="UP000245790">
    <property type="component" value="Unassembled WGS sequence"/>
</dbReference>
<evidence type="ECO:0000313" key="2">
    <source>
        <dbReference type="Proteomes" id="UP000245790"/>
    </source>
</evidence>
<name>A0A316FJG9_9GAMM</name>
<organism evidence="1 2">
    <name type="scientific">Pleionea mediterranea</name>
    <dbReference type="NCBI Taxonomy" id="523701"/>
    <lineage>
        <taxon>Bacteria</taxon>
        <taxon>Pseudomonadati</taxon>
        <taxon>Pseudomonadota</taxon>
        <taxon>Gammaproteobacteria</taxon>
        <taxon>Oceanospirillales</taxon>
        <taxon>Pleioneaceae</taxon>
        <taxon>Pleionea</taxon>
    </lineage>
</organism>
<accession>A0A316FJG9</accession>
<protein>
    <submittedName>
        <fullName evidence="1">Putative PD-(D/E)XK family protein DUF4420</fullName>
    </submittedName>
</protein>
<reference evidence="1 2" key="1">
    <citation type="submission" date="2018-05" db="EMBL/GenBank/DDBJ databases">
        <title>Genomic Encyclopedia of Type Strains, Phase IV (KMG-IV): sequencing the most valuable type-strain genomes for metagenomic binning, comparative biology and taxonomic classification.</title>
        <authorList>
            <person name="Goeker M."/>
        </authorList>
    </citation>
    <scope>NUCLEOTIDE SEQUENCE [LARGE SCALE GENOMIC DNA]</scope>
    <source>
        <strain evidence="1 2">DSM 25350</strain>
    </source>
</reference>
<dbReference type="Pfam" id="PF14390">
    <property type="entry name" value="DUF4420"/>
    <property type="match status" value="1"/>
</dbReference>
<dbReference type="AlphaFoldDB" id="A0A316FJG9"/>
<gene>
    <name evidence="1" type="ORF">C8D97_110125</name>
</gene>
<comment type="caution">
    <text evidence="1">The sequence shown here is derived from an EMBL/GenBank/DDBJ whole genome shotgun (WGS) entry which is preliminary data.</text>
</comment>
<dbReference type="EMBL" id="QGGU01000010">
    <property type="protein sequence ID" value="PWK47910.1"/>
    <property type="molecule type" value="Genomic_DNA"/>
</dbReference>
<evidence type="ECO:0000313" key="1">
    <source>
        <dbReference type="EMBL" id="PWK47910.1"/>
    </source>
</evidence>
<proteinExistence type="predicted"/>